<gene>
    <name evidence="15" type="ORF">AGABI1DRAFT_124458</name>
</gene>
<dbReference type="KEGG" id="abp:AGABI1DRAFT124458"/>
<feature type="compositionally biased region" description="Polar residues" evidence="14">
    <location>
        <begin position="553"/>
        <end position="565"/>
    </location>
</feature>
<evidence type="ECO:0000256" key="4">
    <source>
        <dbReference type="ARBA" id="ARBA00022679"/>
    </source>
</evidence>
<evidence type="ECO:0000256" key="13">
    <source>
        <dbReference type="ARBA" id="ARBA00057883"/>
    </source>
</evidence>
<comment type="subcellular location">
    <subcellularLocation>
        <location evidence="2">Cytoplasm</location>
    </subcellularLocation>
</comment>
<feature type="region of interest" description="Disordered" evidence="14">
    <location>
        <begin position="341"/>
        <end position="374"/>
    </location>
</feature>
<feature type="compositionally biased region" description="Basic residues" evidence="14">
    <location>
        <begin position="488"/>
        <end position="502"/>
    </location>
</feature>
<comment type="similarity">
    <text evidence="9">Belongs to the glycosyltransferase 8 family. Glycogenin subfamily.</text>
</comment>
<comment type="function">
    <text evidence="13">Self-glucosylating initiator of glycogen synthesis. It catalyzes the formation of a short alpha (1,4)-glucosyl chain covalently attached via a glucose 1-O-tyrosyl linkage to internal tyrosine residues and these chains act as primers for the elongation reaction catalyzed by glycogen synthase.</text>
</comment>
<dbReference type="InterPro" id="IPR002495">
    <property type="entry name" value="Glyco_trans_8"/>
</dbReference>
<evidence type="ECO:0000256" key="11">
    <source>
        <dbReference type="ARBA" id="ARBA00050886"/>
    </source>
</evidence>
<evidence type="ECO:0000256" key="10">
    <source>
        <dbReference type="ARBA" id="ARBA00038934"/>
    </source>
</evidence>
<keyword evidence="7" id="KW-0325">Glycoprotein</keyword>
<keyword evidence="6" id="KW-0320">Glycogen biosynthesis</keyword>
<comment type="catalytic activity">
    <reaction evidence="12">
        <text>L-tyrosyl-[glycogenin] + UDP-alpha-D-glucose = alpha-D-glucosyl-L-tyrosyl-[glycogenin] + UDP + H(+)</text>
        <dbReference type="Rhea" id="RHEA:23360"/>
        <dbReference type="Rhea" id="RHEA-COMP:14604"/>
        <dbReference type="Rhea" id="RHEA-COMP:14605"/>
        <dbReference type="ChEBI" id="CHEBI:15378"/>
        <dbReference type="ChEBI" id="CHEBI:46858"/>
        <dbReference type="ChEBI" id="CHEBI:58223"/>
        <dbReference type="ChEBI" id="CHEBI:58885"/>
        <dbReference type="ChEBI" id="CHEBI:140573"/>
        <dbReference type="EC" id="2.4.1.186"/>
    </reaction>
</comment>
<name>K5WB84_AGABU</name>
<reference evidence="16" key="1">
    <citation type="journal article" date="2012" name="Proc. Natl. Acad. Sci. U.S.A.">
        <title>Genome sequence of the button mushroom Agaricus bisporus reveals mechanisms governing adaptation to a humic-rich ecological niche.</title>
        <authorList>
            <person name="Morin E."/>
            <person name="Kohler A."/>
            <person name="Baker A.R."/>
            <person name="Foulongne-Oriol M."/>
            <person name="Lombard V."/>
            <person name="Nagy L.G."/>
            <person name="Ohm R.A."/>
            <person name="Patyshakuliyeva A."/>
            <person name="Brun A."/>
            <person name="Aerts A.L."/>
            <person name="Bailey A.M."/>
            <person name="Billette C."/>
            <person name="Coutinho P.M."/>
            <person name="Deakin G."/>
            <person name="Doddapaneni H."/>
            <person name="Floudas D."/>
            <person name="Grimwood J."/>
            <person name="Hilden K."/>
            <person name="Kuees U."/>
            <person name="LaButti K.M."/>
            <person name="Lapidus A."/>
            <person name="Lindquist E.A."/>
            <person name="Lucas S.M."/>
            <person name="Murat C."/>
            <person name="Riley R.W."/>
            <person name="Salamov A.A."/>
            <person name="Schmutz J."/>
            <person name="Subramanian V."/>
            <person name="Woesten H.A.B."/>
            <person name="Xu J."/>
            <person name="Eastwood D.C."/>
            <person name="Foster G.D."/>
            <person name="Sonnenberg A.S."/>
            <person name="Cullen D."/>
            <person name="de Vries R.P."/>
            <person name="Lundell T."/>
            <person name="Hibbett D.S."/>
            <person name="Henrissat B."/>
            <person name="Burton K.S."/>
            <person name="Kerrigan R.W."/>
            <person name="Challen M.P."/>
            <person name="Grigoriev I.V."/>
            <person name="Martin F."/>
        </authorList>
    </citation>
    <scope>NUCLEOTIDE SEQUENCE [LARGE SCALE GENOMIC DNA]</scope>
    <source>
        <strain evidence="16">JB137-S8 / ATCC MYA-4627 / FGSC 10392</strain>
    </source>
</reference>
<dbReference type="PANTHER" id="PTHR11183">
    <property type="entry name" value="GLYCOGENIN SUBFAMILY MEMBER"/>
    <property type="match status" value="1"/>
</dbReference>
<dbReference type="CDD" id="cd02537">
    <property type="entry name" value="GT8_Glycogenin"/>
    <property type="match status" value="1"/>
</dbReference>
<feature type="compositionally biased region" description="Low complexity" evidence="14">
    <location>
        <begin position="935"/>
        <end position="946"/>
    </location>
</feature>
<keyword evidence="5" id="KW-0479">Metal-binding</keyword>
<feature type="compositionally biased region" description="Polar residues" evidence="14">
    <location>
        <begin position="802"/>
        <end position="820"/>
    </location>
</feature>
<dbReference type="InterPro" id="IPR050587">
    <property type="entry name" value="GNT1/Glycosyltrans_8"/>
</dbReference>
<feature type="region of interest" description="Disordered" evidence="14">
    <location>
        <begin position="694"/>
        <end position="911"/>
    </location>
</feature>
<evidence type="ECO:0000256" key="1">
    <source>
        <dbReference type="ARBA" id="ARBA00001936"/>
    </source>
</evidence>
<evidence type="ECO:0000256" key="12">
    <source>
        <dbReference type="ARBA" id="ARBA00052293"/>
    </source>
</evidence>
<keyword evidence="4" id="KW-0808">Transferase</keyword>
<feature type="compositionally biased region" description="Low complexity" evidence="14">
    <location>
        <begin position="775"/>
        <end position="791"/>
    </location>
</feature>
<evidence type="ECO:0000313" key="15">
    <source>
        <dbReference type="EMBL" id="EKM84134.1"/>
    </source>
</evidence>
<feature type="region of interest" description="Disordered" evidence="14">
    <location>
        <begin position="423"/>
        <end position="679"/>
    </location>
</feature>
<dbReference type="OMA" id="HAVFPWE"/>
<dbReference type="Proteomes" id="UP000008493">
    <property type="component" value="Unassembled WGS sequence"/>
</dbReference>
<feature type="compositionally biased region" description="Acidic residues" evidence="14">
    <location>
        <begin position="721"/>
        <end position="739"/>
    </location>
</feature>
<dbReference type="GO" id="GO:0046872">
    <property type="term" value="F:metal ion binding"/>
    <property type="evidence" value="ECO:0007669"/>
    <property type="project" value="UniProtKB-KW"/>
</dbReference>
<dbReference type="STRING" id="597362.K5WB84"/>
<dbReference type="EMBL" id="JH971385">
    <property type="protein sequence ID" value="EKM84134.1"/>
    <property type="molecule type" value="Genomic_DNA"/>
</dbReference>
<dbReference type="GO" id="GO:0005737">
    <property type="term" value="C:cytoplasm"/>
    <property type="evidence" value="ECO:0007669"/>
    <property type="project" value="UniProtKB-SubCell"/>
</dbReference>
<dbReference type="Gene3D" id="3.90.550.10">
    <property type="entry name" value="Spore Coat Polysaccharide Biosynthesis Protein SpsA, Chain A"/>
    <property type="match status" value="1"/>
</dbReference>
<feature type="compositionally biased region" description="Pro residues" evidence="14">
    <location>
        <begin position="531"/>
        <end position="543"/>
    </location>
</feature>
<dbReference type="RefSeq" id="XP_007325824.1">
    <property type="nucleotide sequence ID" value="XM_007325762.1"/>
</dbReference>
<sequence>MAGPYASVTLVSSDSYLPGALAQAAALRDLHPQPPVFPELPFQSLCLVTPETVDVSTIKLLRQSFDTVIGVEVLEAEDLANLHLLGRPDLTTVFTKLHVFRLTQYSKILFLDADVLPVRPLSHLFNLSHDFAAAPDVGWPDIFNSGVLVLSPGQDKFDHLISLLKSKGSWDGGDQGLLNEWRGGDWHRLSFTYNTTPTAAYTYAPAYERYGSQINALHFIGPNKPWHSIPFRSPFLAEKRVTARPHTTQQAYDYDSLVDRWFAVYDKHYRSQPILPPSFEVKHYPSVWDSSSSTTRPTEEKQLDLEDLRQLAVEGVNATGFFNGREGEGEYRTLPLEGRFDLMRPKKPPTESQIEDESPTTGTALPPEPSFMDTERDLPLTPMVQHLDLPDGPRYSQTLTIPGFQASPELGCLSRSLLDASRPTSDYYASSAGPTSESEGGSIAGDLGGMSNRPPHPFAQVSRSIQHSPHSDSDVEAANQQQSVAPISHHHHHHQEHSHSGHIQHGEKSQGGENHTLRPSSPPLVSWNPAVEPPPNKPPPPSAFPIDPYFSNVWDSARNSEFGQSPPTPGHRSDFFEAPPPPKIPETLRAEGHYRNVTGDSVTGPNPLPDLTKVKPVFPWEDKPRQRPGRIFPDSDAPSPARFISPKVAKPSPAPSTLDTRPLKQPPPPRLPKKLSYSNAWDVDPSIQSYAKRLVQPSSAASGGNRWQDWDEKLEASSRDGDDEDNADEDVDVDEYDSDDDRKRRRRSRSSSLIAEETRQVQKSAQKKYRSRGIQTTSVQTRSQSVQVSVLVEERSRRVSQPARSSTATNSVTGKQAGRTSDSHTRSSAPPPPVLPRTRSVSSGSLGIAPSGVATPRQTRRDFITSSTTISPEVSSKPPSQSIFPSQKPGISKAKPRPQISFPSESAVPIRPFIQTTQQPGNAVLIKQRQISNDSSLGSSLSSVGPISPPDDQPFAPTIRTGTRVWDPARGVESFKRGSEEVLARFLKMGSWDADNR</sequence>
<evidence type="ECO:0000256" key="5">
    <source>
        <dbReference type="ARBA" id="ARBA00022723"/>
    </source>
</evidence>
<keyword evidence="3" id="KW-0963">Cytoplasm</keyword>
<evidence type="ECO:0000256" key="9">
    <source>
        <dbReference type="ARBA" id="ARBA00038162"/>
    </source>
</evidence>
<proteinExistence type="inferred from homology"/>
<evidence type="ECO:0000256" key="2">
    <source>
        <dbReference type="ARBA" id="ARBA00004496"/>
    </source>
</evidence>
<feature type="region of interest" description="Disordered" evidence="14">
    <location>
        <begin position="935"/>
        <end position="960"/>
    </location>
</feature>
<dbReference type="GeneID" id="18826149"/>
<keyword evidence="16" id="KW-1185">Reference proteome</keyword>
<feature type="compositionally biased region" description="Polar residues" evidence="14">
    <location>
        <begin position="423"/>
        <end position="439"/>
    </location>
</feature>
<evidence type="ECO:0000313" key="16">
    <source>
        <dbReference type="Proteomes" id="UP000008493"/>
    </source>
</evidence>
<dbReference type="Pfam" id="PF01501">
    <property type="entry name" value="Glyco_transf_8"/>
    <property type="match status" value="1"/>
</dbReference>
<keyword evidence="8" id="KW-0464">Manganese</keyword>
<dbReference type="GO" id="GO:0008466">
    <property type="term" value="F:glycogenin glucosyltransferase activity"/>
    <property type="evidence" value="ECO:0007669"/>
    <property type="project" value="UniProtKB-EC"/>
</dbReference>
<dbReference type="InParanoid" id="K5WB84"/>
<dbReference type="FunFam" id="3.90.550.10:FF:000092">
    <property type="entry name" value="Glycogenin 2"/>
    <property type="match status" value="1"/>
</dbReference>
<dbReference type="OrthoDB" id="2014201at2759"/>
<dbReference type="eggNOG" id="KOG1950">
    <property type="taxonomic scope" value="Eukaryota"/>
</dbReference>
<dbReference type="AlphaFoldDB" id="K5WB84"/>
<dbReference type="InterPro" id="IPR029044">
    <property type="entry name" value="Nucleotide-diphossugar_trans"/>
</dbReference>
<dbReference type="SUPFAM" id="SSF53448">
    <property type="entry name" value="Nucleotide-diphospho-sugar transferases"/>
    <property type="match status" value="1"/>
</dbReference>
<evidence type="ECO:0000256" key="3">
    <source>
        <dbReference type="ARBA" id="ARBA00022490"/>
    </source>
</evidence>
<feature type="compositionally biased region" description="Basic and acidic residues" evidence="14">
    <location>
        <begin position="708"/>
        <end position="720"/>
    </location>
</feature>
<evidence type="ECO:0000256" key="14">
    <source>
        <dbReference type="SAM" id="MobiDB-lite"/>
    </source>
</evidence>
<evidence type="ECO:0000256" key="8">
    <source>
        <dbReference type="ARBA" id="ARBA00023211"/>
    </source>
</evidence>
<accession>K5WB84</accession>
<dbReference type="HOGENOM" id="CLU_003372_0_0_1"/>
<feature type="compositionally biased region" description="Polar residues" evidence="14">
    <location>
        <begin position="864"/>
        <end position="885"/>
    </location>
</feature>
<organism evidence="15 16">
    <name type="scientific">Agaricus bisporus var. burnettii (strain JB137-S8 / ATCC MYA-4627 / FGSC 10392)</name>
    <name type="common">White button mushroom</name>
    <dbReference type="NCBI Taxonomy" id="597362"/>
    <lineage>
        <taxon>Eukaryota</taxon>
        <taxon>Fungi</taxon>
        <taxon>Dikarya</taxon>
        <taxon>Basidiomycota</taxon>
        <taxon>Agaricomycotina</taxon>
        <taxon>Agaricomycetes</taxon>
        <taxon>Agaricomycetidae</taxon>
        <taxon>Agaricales</taxon>
        <taxon>Agaricineae</taxon>
        <taxon>Agaricaceae</taxon>
        <taxon>Agaricus</taxon>
    </lineage>
</organism>
<comment type="catalytic activity">
    <reaction evidence="11">
        <text>[1,4-alpha-D-glucosyl](n)-L-tyrosyl-[glycogenin] + UDP-alpha-D-glucose = [1,4-alpha-D-glucosyl](n+1)-L-tyrosyl-[glycogenin] + UDP + H(+)</text>
        <dbReference type="Rhea" id="RHEA:56560"/>
        <dbReference type="Rhea" id="RHEA-COMP:14606"/>
        <dbReference type="Rhea" id="RHEA-COMP:14607"/>
        <dbReference type="ChEBI" id="CHEBI:15378"/>
        <dbReference type="ChEBI" id="CHEBI:58223"/>
        <dbReference type="ChEBI" id="CHEBI:58885"/>
        <dbReference type="ChEBI" id="CHEBI:140574"/>
        <dbReference type="EC" id="2.4.1.186"/>
    </reaction>
</comment>
<evidence type="ECO:0000256" key="6">
    <source>
        <dbReference type="ARBA" id="ARBA00023056"/>
    </source>
</evidence>
<dbReference type="EC" id="2.4.1.186" evidence="10"/>
<protein>
    <recommendedName>
        <fullName evidence="10">glycogenin glucosyltransferase</fullName>
        <ecNumber evidence="10">2.4.1.186</ecNumber>
    </recommendedName>
</protein>
<comment type="cofactor">
    <cofactor evidence="1">
        <name>Mn(2+)</name>
        <dbReference type="ChEBI" id="CHEBI:29035"/>
    </cofactor>
</comment>
<dbReference type="GO" id="GO:0005978">
    <property type="term" value="P:glycogen biosynthetic process"/>
    <property type="evidence" value="ECO:0007669"/>
    <property type="project" value="UniProtKB-KW"/>
</dbReference>
<evidence type="ECO:0000256" key="7">
    <source>
        <dbReference type="ARBA" id="ARBA00023180"/>
    </source>
</evidence>